<dbReference type="InterPro" id="IPR013762">
    <property type="entry name" value="Integrase-like_cat_sf"/>
</dbReference>
<evidence type="ECO:0000313" key="8">
    <source>
        <dbReference type="EMBL" id="EFQ04664.1"/>
    </source>
</evidence>
<reference evidence="8 9" key="1">
    <citation type="submission" date="2010-08" db="EMBL/GenBank/DDBJ databases">
        <authorList>
            <person name="Weinstock G."/>
            <person name="Sodergren E."/>
            <person name="Clifton S."/>
            <person name="Fulton L."/>
            <person name="Fulton B."/>
            <person name="Courtney L."/>
            <person name="Fronick C."/>
            <person name="Harrison M."/>
            <person name="Strong C."/>
            <person name="Farmer C."/>
            <person name="Delahaunty K."/>
            <person name="Markovic C."/>
            <person name="Hall O."/>
            <person name="Minx P."/>
            <person name="Tomlinson C."/>
            <person name="Mitreva M."/>
            <person name="Hou S."/>
            <person name="Chen J."/>
            <person name="Wollam A."/>
            <person name="Pepin K.H."/>
            <person name="Johnson M."/>
            <person name="Bhonagiri V."/>
            <person name="Zhang X."/>
            <person name="Suruliraj S."/>
            <person name="Warren W."/>
            <person name="Chinwalla A."/>
            <person name="Mardis E.R."/>
            <person name="Wilson R.K."/>
        </authorList>
    </citation>
    <scope>NUCLEOTIDE SEQUENCE [LARGE SCALE GENOMIC DNA]</scope>
    <source>
        <strain evidence="8 9">F0359</strain>
    </source>
</reference>
<dbReference type="Gene3D" id="1.10.443.10">
    <property type="entry name" value="Intergrase catalytic core"/>
    <property type="match status" value="1"/>
</dbReference>
<comment type="similarity">
    <text evidence="1">Belongs to the 'phage' integrase family.</text>
</comment>
<dbReference type="GO" id="GO:0015074">
    <property type="term" value="P:DNA integration"/>
    <property type="evidence" value="ECO:0007669"/>
    <property type="project" value="UniProtKB-KW"/>
</dbReference>
<gene>
    <name evidence="8" type="ORF">HMPREF9429_00409</name>
</gene>
<evidence type="ECO:0000259" key="6">
    <source>
        <dbReference type="PROSITE" id="PS51898"/>
    </source>
</evidence>
<dbReference type="HOGENOM" id="CLU_027562_17_1_9"/>
<keyword evidence="2" id="KW-0229">DNA integration</keyword>
<dbReference type="Gene3D" id="1.10.150.130">
    <property type="match status" value="1"/>
</dbReference>
<dbReference type="PROSITE" id="PS51898">
    <property type="entry name" value="TYR_RECOMBINASE"/>
    <property type="match status" value="1"/>
</dbReference>
<dbReference type="STRING" id="706434.HMPREF9429_00409"/>
<dbReference type="InterPro" id="IPR050090">
    <property type="entry name" value="Tyrosine_recombinase_XerCD"/>
</dbReference>
<dbReference type="SUPFAM" id="SSF56349">
    <property type="entry name" value="DNA breaking-rejoining enzymes"/>
    <property type="match status" value="1"/>
</dbReference>
<dbReference type="InterPro" id="IPR010998">
    <property type="entry name" value="Integrase_recombinase_N"/>
</dbReference>
<dbReference type="GO" id="GO:0006310">
    <property type="term" value="P:DNA recombination"/>
    <property type="evidence" value="ECO:0007669"/>
    <property type="project" value="UniProtKB-KW"/>
</dbReference>
<name>E2ZAF3_9FIRM</name>
<keyword evidence="4" id="KW-0233">DNA recombination</keyword>
<evidence type="ECO:0000256" key="4">
    <source>
        <dbReference type="ARBA" id="ARBA00023172"/>
    </source>
</evidence>
<dbReference type="InterPro" id="IPR002104">
    <property type="entry name" value="Integrase_catalytic"/>
</dbReference>
<proteinExistence type="inferred from homology"/>
<dbReference type="PANTHER" id="PTHR30349:SF64">
    <property type="entry name" value="PROPHAGE INTEGRASE INTD-RELATED"/>
    <property type="match status" value="1"/>
</dbReference>
<comment type="caution">
    <text evidence="8">The sequence shown here is derived from an EMBL/GenBank/DDBJ whole genome shotgun (WGS) entry which is preliminary data.</text>
</comment>
<evidence type="ECO:0000256" key="3">
    <source>
        <dbReference type="ARBA" id="ARBA00023125"/>
    </source>
</evidence>
<keyword evidence="3 5" id="KW-0238">DNA-binding</keyword>
<feature type="domain" description="Tyr recombinase" evidence="6">
    <location>
        <begin position="157"/>
        <end position="354"/>
    </location>
</feature>
<dbReference type="InterPro" id="IPR011010">
    <property type="entry name" value="DNA_brk_join_enz"/>
</dbReference>
<dbReference type="InterPro" id="IPR044068">
    <property type="entry name" value="CB"/>
</dbReference>
<organism evidence="8 9">
    <name type="scientific">Megasphaera micronuciformis F0359</name>
    <dbReference type="NCBI Taxonomy" id="706434"/>
    <lineage>
        <taxon>Bacteria</taxon>
        <taxon>Bacillati</taxon>
        <taxon>Bacillota</taxon>
        <taxon>Negativicutes</taxon>
        <taxon>Veillonellales</taxon>
        <taxon>Veillonellaceae</taxon>
        <taxon>Megasphaera</taxon>
    </lineage>
</organism>
<dbReference type="PROSITE" id="PS51900">
    <property type="entry name" value="CB"/>
    <property type="match status" value="1"/>
</dbReference>
<evidence type="ECO:0000256" key="1">
    <source>
        <dbReference type="ARBA" id="ARBA00008857"/>
    </source>
</evidence>
<dbReference type="Pfam" id="PF14659">
    <property type="entry name" value="Phage_int_SAM_3"/>
    <property type="match status" value="1"/>
</dbReference>
<sequence length="361" mass="41119">MSKIKKRPDGRYVMTFTTNGKRRYFYGRTRSEAQAKYDEFIKKSENLANFDGNITIAEWAKEWLRIKEPSITPSTLDSYRNVIRHYIVPEIGTIKLVDLTAPTIRRLLTIKMETLSSRTVRYIHTLLNAMLKQAVLDEIIATNAAAKVRKPKLHRTKEMVTLTADEVKLFLSKIPIPEHHMLFKLAFASGLRRSELLGLPWSNVDLDKKTITITQTVIKIDNEAVISETTKNASSRRSITLDDETIAELKKHAQRVKATRLASPNWVHNDLVFPGKDGKPIFPDSVSQLCKRYAAQIGKPSFSMHGTRHTHATLLIEAGVNFKVIQVRLGHSSFTETMNTYSHLTPTMEYDAVEKIEQILS</sequence>
<dbReference type="GO" id="GO:0003677">
    <property type="term" value="F:DNA binding"/>
    <property type="evidence" value="ECO:0007669"/>
    <property type="project" value="UniProtKB-UniRule"/>
</dbReference>
<accession>E2ZAF3</accession>
<dbReference type="Proteomes" id="UP000003195">
    <property type="component" value="Unassembled WGS sequence"/>
</dbReference>
<protein>
    <submittedName>
        <fullName evidence="8">Site-specific recombinase, phage integrase family</fullName>
    </submittedName>
</protein>
<dbReference type="eggNOG" id="COG0582">
    <property type="taxonomic scope" value="Bacteria"/>
</dbReference>
<dbReference type="OrthoDB" id="9769726at2"/>
<dbReference type="Pfam" id="PF00589">
    <property type="entry name" value="Phage_integrase"/>
    <property type="match status" value="1"/>
</dbReference>
<dbReference type="EMBL" id="AECS01000011">
    <property type="protein sequence ID" value="EFQ04664.1"/>
    <property type="molecule type" value="Genomic_DNA"/>
</dbReference>
<dbReference type="AlphaFoldDB" id="E2ZAF3"/>
<dbReference type="PANTHER" id="PTHR30349">
    <property type="entry name" value="PHAGE INTEGRASE-RELATED"/>
    <property type="match status" value="1"/>
</dbReference>
<dbReference type="RefSeq" id="WP_006941234.1">
    <property type="nucleotide sequence ID" value="NZ_GL538185.1"/>
</dbReference>
<evidence type="ECO:0000256" key="2">
    <source>
        <dbReference type="ARBA" id="ARBA00022908"/>
    </source>
</evidence>
<dbReference type="CDD" id="cd01189">
    <property type="entry name" value="INT_ICEBs1_C_like"/>
    <property type="match status" value="1"/>
</dbReference>
<evidence type="ECO:0000313" key="9">
    <source>
        <dbReference type="Proteomes" id="UP000003195"/>
    </source>
</evidence>
<evidence type="ECO:0000259" key="7">
    <source>
        <dbReference type="PROSITE" id="PS51900"/>
    </source>
</evidence>
<dbReference type="InterPro" id="IPR004107">
    <property type="entry name" value="Integrase_SAM-like_N"/>
</dbReference>
<keyword evidence="9" id="KW-1185">Reference proteome</keyword>
<evidence type="ECO:0000256" key="5">
    <source>
        <dbReference type="PROSITE-ProRule" id="PRU01248"/>
    </source>
</evidence>
<feature type="domain" description="Core-binding (CB)" evidence="7">
    <location>
        <begin position="54"/>
        <end position="135"/>
    </location>
</feature>